<evidence type="ECO:0000256" key="3">
    <source>
        <dbReference type="ARBA" id="ARBA00022553"/>
    </source>
</evidence>
<dbReference type="PANTHER" id="PTHR43065:SF10">
    <property type="entry name" value="PEROXIDE STRESS-ACTIVATED HISTIDINE KINASE MAK3"/>
    <property type="match status" value="1"/>
</dbReference>
<name>A0AA41ZGY9_9SPHN</name>
<evidence type="ECO:0000256" key="6">
    <source>
        <dbReference type="ARBA" id="ARBA00022777"/>
    </source>
</evidence>
<keyword evidence="11" id="KW-1185">Reference proteome</keyword>
<dbReference type="PANTHER" id="PTHR43065">
    <property type="entry name" value="SENSOR HISTIDINE KINASE"/>
    <property type="match status" value="1"/>
</dbReference>
<dbReference type="InterPro" id="IPR000014">
    <property type="entry name" value="PAS"/>
</dbReference>
<dbReference type="InterPro" id="IPR004358">
    <property type="entry name" value="Sig_transdc_His_kin-like_C"/>
</dbReference>
<dbReference type="Gene3D" id="1.10.287.130">
    <property type="match status" value="1"/>
</dbReference>
<proteinExistence type="predicted"/>
<dbReference type="SUPFAM" id="SSF47384">
    <property type="entry name" value="Homodimeric domain of signal transducing histidine kinase"/>
    <property type="match status" value="1"/>
</dbReference>
<dbReference type="RefSeq" id="WP_265270441.1">
    <property type="nucleotide sequence ID" value="NZ_JANFAV010000015.1"/>
</dbReference>
<organism evidence="10 11">
    <name type="scientific">Sphingomonas lycopersici</name>
    <dbReference type="NCBI Taxonomy" id="2951807"/>
    <lineage>
        <taxon>Bacteria</taxon>
        <taxon>Pseudomonadati</taxon>
        <taxon>Pseudomonadota</taxon>
        <taxon>Alphaproteobacteria</taxon>
        <taxon>Sphingomonadales</taxon>
        <taxon>Sphingomonadaceae</taxon>
        <taxon>Sphingomonas</taxon>
    </lineage>
</organism>
<dbReference type="GO" id="GO:0000155">
    <property type="term" value="F:phosphorelay sensor kinase activity"/>
    <property type="evidence" value="ECO:0007669"/>
    <property type="project" value="InterPro"/>
</dbReference>
<dbReference type="InterPro" id="IPR036890">
    <property type="entry name" value="HATPase_C_sf"/>
</dbReference>
<accession>A0AA41ZGY9</accession>
<keyword evidence="5" id="KW-0547">Nucleotide-binding</keyword>
<keyword evidence="6" id="KW-0418">Kinase</keyword>
<dbReference type="InterPro" id="IPR035965">
    <property type="entry name" value="PAS-like_dom_sf"/>
</dbReference>
<keyword evidence="3" id="KW-0597">Phosphoprotein</keyword>
<evidence type="ECO:0000256" key="7">
    <source>
        <dbReference type="ARBA" id="ARBA00022840"/>
    </source>
</evidence>
<protein>
    <recommendedName>
        <fullName evidence="2">histidine kinase</fullName>
        <ecNumber evidence="2">2.7.13.3</ecNumber>
    </recommendedName>
</protein>
<dbReference type="EC" id="2.7.13.3" evidence="2"/>
<feature type="domain" description="Histidine kinase" evidence="9">
    <location>
        <begin position="349"/>
        <end position="562"/>
    </location>
</feature>
<keyword evidence="7 10" id="KW-0067">ATP-binding</keyword>
<dbReference type="Pfam" id="PF00512">
    <property type="entry name" value="HisKA"/>
    <property type="match status" value="1"/>
</dbReference>
<dbReference type="SUPFAM" id="SSF55785">
    <property type="entry name" value="PYP-like sensor domain (PAS domain)"/>
    <property type="match status" value="1"/>
</dbReference>
<dbReference type="SMART" id="SM00388">
    <property type="entry name" value="HisKA"/>
    <property type="match status" value="1"/>
</dbReference>
<evidence type="ECO:0000256" key="5">
    <source>
        <dbReference type="ARBA" id="ARBA00022741"/>
    </source>
</evidence>
<dbReference type="InterPro" id="IPR036097">
    <property type="entry name" value="HisK_dim/P_sf"/>
</dbReference>
<evidence type="ECO:0000256" key="2">
    <source>
        <dbReference type="ARBA" id="ARBA00012438"/>
    </source>
</evidence>
<evidence type="ECO:0000256" key="8">
    <source>
        <dbReference type="ARBA" id="ARBA00023012"/>
    </source>
</evidence>
<dbReference type="GO" id="GO:0005524">
    <property type="term" value="F:ATP binding"/>
    <property type="evidence" value="ECO:0007669"/>
    <property type="project" value="UniProtKB-KW"/>
</dbReference>
<dbReference type="SUPFAM" id="SSF55874">
    <property type="entry name" value="ATPase domain of HSP90 chaperone/DNA topoisomerase II/histidine kinase"/>
    <property type="match status" value="1"/>
</dbReference>
<comment type="catalytic activity">
    <reaction evidence="1">
        <text>ATP + protein L-histidine = ADP + protein N-phospho-L-histidine.</text>
        <dbReference type="EC" id="2.7.13.3"/>
    </reaction>
</comment>
<dbReference type="InterPro" id="IPR003661">
    <property type="entry name" value="HisK_dim/P_dom"/>
</dbReference>
<dbReference type="AlphaFoldDB" id="A0AA41ZGY9"/>
<comment type="caution">
    <text evidence="10">The sequence shown here is derived from an EMBL/GenBank/DDBJ whole genome shotgun (WGS) entry which is preliminary data.</text>
</comment>
<evidence type="ECO:0000256" key="1">
    <source>
        <dbReference type="ARBA" id="ARBA00000085"/>
    </source>
</evidence>
<reference evidence="10" key="1">
    <citation type="submission" date="2022-06" db="EMBL/GenBank/DDBJ databases">
        <title>Sphingomonas sp. nov. isolated from rhizosphere soil of tomato.</title>
        <authorList>
            <person name="Dong H."/>
            <person name="Gao R."/>
        </authorList>
    </citation>
    <scope>NUCLEOTIDE SEQUENCE</scope>
    <source>
        <strain evidence="10">MMSM24</strain>
    </source>
</reference>
<dbReference type="EMBL" id="JANFAV010000015">
    <property type="protein sequence ID" value="MCW6536739.1"/>
    <property type="molecule type" value="Genomic_DNA"/>
</dbReference>
<dbReference type="InterPro" id="IPR003594">
    <property type="entry name" value="HATPase_dom"/>
</dbReference>
<dbReference type="InterPro" id="IPR005467">
    <property type="entry name" value="His_kinase_dom"/>
</dbReference>
<evidence type="ECO:0000256" key="4">
    <source>
        <dbReference type="ARBA" id="ARBA00022679"/>
    </source>
</evidence>
<dbReference type="NCBIfam" id="TIGR00229">
    <property type="entry name" value="sensory_box"/>
    <property type="match status" value="1"/>
</dbReference>
<gene>
    <name evidence="10" type="ORF">NEE01_18330</name>
</gene>
<sequence length="564" mass="61526">MNAGPISAAKADRGGRKLNRRLVPPQNGSMLFAETTAWWALDISAARPTIDAIVGGDAPTHWVEALLAGVTIADIDENNLHFLGPAGGRARMIGQPFTTFCPPESWQTGAEFILAAVANYPPGAAKSRPITSIAFRDGWAEVSTDEAHPDIVFIAVGGTVADDRSFWAVRASEERYRSLIHHLPGALLQVDSRAMTAIFDNLRDEGVADIGPYLDAHPELVDLSRKIVQVTDANRDALKLFGASHPEELIGAVDFLFAASFDTAKRVIITHFEGRRTYRETTKVSTFDGRLRDVEMVVTYPTPPERVDVTLISLDDITDRLRTEAQLRQLQADYTRATRISMLGELATSIAHEVNQPLSAIATNAETSLRWLSREEPNLVKVHQLTTRIAASARHASDIVQRIRNMAARRPPERVELDLNEVVEEALQFVRYEIESRSIELSVRRGRRLPPVLADRVQLQQVIVNLLLNAVQAQTGQEGLIDVSTFAALDGSVQCTIHDGGPGIANENLGRVFGSFFSTKEEGIGIGLAICQSIITAHGGTIVAANHPRGGAVFRFALPAAGKR</sequence>
<dbReference type="PRINTS" id="PR00344">
    <property type="entry name" value="BCTRLSENSOR"/>
</dbReference>
<evidence type="ECO:0000313" key="10">
    <source>
        <dbReference type="EMBL" id="MCW6536739.1"/>
    </source>
</evidence>
<dbReference type="Proteomes" id="UP001165565">
    <property type="component" value="Unassembled WGS sequence"/>
</dbReference>
<dbReference type="Pfam" id="PF02518">
    <property type="entry name" value="HATPase_c"/>
    <property type="match status" value="1"/>
</dbReference>
<keyword evidence="8" id="KW-0902">Two-component regulatory system</keyword>
<dbReference type="Gene3D" id="3.30.450.20">
    <property type="entry name" value="PAS domain"/>
    <property type="match status" value="1"/>
</dbReference>
<dbReference type="SMART" id="SM00387">
    <property type="entry name" value="HATPase_c"/>
    <property type="match status" value="1"/>
</dbReference>
<keyword evidence="4" id="KW-0808">Transferase</keyword>
<dbReference type="Gene3D" id="3.30.565.10">
    <property type="entry name" value="Histidine kinase-like ATPase, C-terminal domain"/>
    <property type="match status" value="1"/>
</dbReference>
<dbReference type="PROSITE" id="PS50109">
    <property type="entry name" value="HIS_KIN"/>
    <property type="match status" value="1"/>
</dbReference>
<dbReference type="CDD" id="cd00082">
    <property type="entry name" value="HisKA"/>
    <property type="match status" value="1"/>
</dbReference>
<evidence type="ECO:0000259" key="9">
    <source>
        <dbReference type="PROSITE" id="PS50109"/>
    </source>
</evidence>
<evidence type="ECO:0000313" key="11">
    <source>
        <dbReference type="Proteomes" id="UP001165565"/>
    </source>
</evidence>